<comment type="caution">
    <text evidence="2">The sequence shown here is derived from an EMBL/GenBank/DDBJ whole genome shotgun (WGS) entry which is preliminary data.</text>
</comment>
<evidence type="ECO:0000256" key="1">
    <source>
        <dbReference type="SAM" id="Coils"/>
    </source>
</evidence>
<feature type="coiled-coil region" evidence="1">
    <location>
        <begin position="339"/>
        <end position="370"/>
    </location>
</feature>
<evidence type="ECO:0000313" key="3">
    <source>
        <dbReference type="Proteomes" id="UP001162131"/>
    </source>
</evidence>
<keyword evidence="1" id="KW-0175">Coiled coil</keyword>
<evidence type="ECO:0000313" key="2">
    <source>
        <dbReference type="EMBL" id="CAG9323332.1"/>
    </source>
</evidence>
<dbReference type="AlphaFoldDB" id="A0AAU9J8R1"/>
<proteinExistence type="predicted"/>
<dbReference type="Proteomes" id="UP001162131">
    <property type="component" value="Unassembled WGS sequence"/>
</dbReference>
<organism evidence="2 3">
    <name type="scientific">Blepharisma stoltei</name>
    <dbReference type="NCBI Taxonomy" id="1481888"/>
    <lineage>
        <taxon>Eukaryota</taxon>
        <taxon>Sar</taxon>
        <taxon>Alveolata</taxon>
        <taxon>Ciliophora</taxon>
        <taxon>Postciliodesmatophora</taxon>
        <taxon>Heterotrichea</taxon>
        <taxon>Heterotrichida</taxon>
        <taxon>Blepharismidae</taxon>
        <taxon>Blepharisma</taxon>
    </lineage>
</organism>
<sequence>MNYTPNSSFLTTTPEPGMHRSLLKFGGGLKYTSSIEPKFPTSSSKSYTNLQFSSHSPIIFEKTKAYAPNILPKIDLNKYFDAWKLFVVKRLEAKILLADDFRKLRRKIVNERKISKKNCEKQIKNKIFINWKSLIIRNDKGSKVLYIALKKVFNSWRKYVLKSKNRHFIYWKVQEQLVLKLQYQFWSQWRIKFLRAQKIRQLFNFAEVVSLNWAFRTWIEECNIQIRLDRILKKSLRKLKSLKQRSILKAWKNSIKERRRISKTIKKYLIKNLLSSKIECLHLWKQKVNAQKILKKCLLKRKSRLIKACMLVWYKNRFASFTIEESIKLAKSYIEDEIRSEYEQKINDLRAKLEDQNQEFLKEKQHMMEKQKKMKTILSSHAGRLYDELCPRPLSSKTGSKSIV</sequence>
<dbReference type="EMBL" id="CAJZBQ010000033">
    <property type="protein sequence ID" value="CAG9323332.1"/>
    <property type="molecule type" value="Genomic_DNA"/>
</dbReference>
<reference evidence="2" key="1">
    <citation type="submission" date="2021-09" db="EMBL/GenBank/DDBJ databases">
        <authorList>
            <consortium name="AG Swart"/>
            <person name="Singh M."/>
            <person name="Singh A."/>
            <person name="Seah K."/>
            <person name="Emmerich C."/>
        </authorList>
    </citation>
    <scope>NUCLEOTIDE SEQUENCE</scope>
    <source>
        <strain evidence="2">ATCC30299</strain>
    </source>
</reference>
<gene>
    <name evidence="2" type="ORF">BSTOLATCC_MIC33232</name>
</gene>
<evidence type="ECO:0008006" key="4">
    <source>
        <dbReference type="Google" id="ProtNLM"/>
    </source>
</evidence>
<accession>A0AAU9J8R1</accession>
<name>A0AAU9J8R1_9CILI</name>
<keyword evidence="3" id="KW-1185">Reference proteome</keyword>
<protein>
    <recommendedName>
        <fullName evidence="4">Protein SFI1 homolog</fullName>
    </recommendedName>
</protein>